<protein>
    <submittedName>
        <fullName evidence="6">Acetylornithine transaminase</fullName>
    </submittedName>
</protein>
<dbReference type="AlphaFoldDB" id="A3HSU1"/>
<dbReference type="RefSeq" id="WP_008200780.1">
    <property type="nucleotide sequence ID" value="NZ_CM001023.1"/>
</dbReference>
<dbReference type="InterPro" id="IPR015422">
    <property type="entry name" value="PyrdxlP-dep_Trfase_small"/>
</dbReference>
<dbReference type="HOGENOM" id="CLU_016922_10_1_10"/>
<dbReference type="PANTHER" id="PTHR11986">
    <property type="entry name" value="AMINOTRANSFERASE CLASS III"/>
    <property type="match status" value="1"/>
</dbReference>
<dbReference type="PROSITE" id="PS00600">
    <property type="entry name" value="AA_TRANSFER_CLASS_3"/>
    <property type="match status" value="1"/>
</dbReference>
<keyword evidence="2" id="KW-0032">Aminotransferase</keyword>
<dbReference type="PANTHER" id="PTHR11986:SF79">
    <property type="entry name" value="ACETYLORNITHINE AMINOTRANSFERASE, MITOCHONDRIAL"/>
    <property type="match status" value="1"/>
</dbReference>
<dbReference type="InterPro" id="IPR049704">
    <property type="entry name" value="Aminotrans_3_PPA_site"/>
</dbReference>
<evidence type="ECO:0000256" key="4">
    <source>
        <dbReference type="ARBA" id="ARBA00022898"/>
    </source>
</evidence>
<sequence length="376" mass="40806">MNLFDVYPLMPVTPVKASGAKLWDDQGQEYLDLYGGHAVISIGHTHPHFVKRIQDQLNQIAFYSNSVQIPIQKEYAEKLGRLSGYEDYNLFLCNSGAEANENAIKLASFETGKSGFISFSGGFHGRTSAAVALTDNPKIIAPCNAREDFQILPWGDLQAVELRVKEGNIAGIIIEGIQGVGGIQVPSAEFLTGLAHICRDFGIKLILDEVQSGFGRTGKFFAHQWVKDIRPDIISMAKGMGNGFPMGGILISPAFEASYGLLGTTFGGNHLACAAGLGVLEVLESEELISKSEKLGLQIMEELKHIPGVVDVRGHGLMIGIDLDREAGPIRSELVKQYHMFTGSAASKNTIRLLPPLNIELNQLNSFINALKEILA</sequence>
<dbReference type="Gene3D" id="3.40.640.10">
    <property type="entry name" value="Type I PLP-dependent aspartate aminotransferase-like (Major domain)"/>
    <property type="match status" value="1"/>
</dbReference>
<gene>
    <name evidence="6" type="ORF">ALPR1_11850</name>
</gene>
<dbReference type="eggNOG" id="COG4992">
    <property type="taxonomic scope" value="Bacteria"/>
</dbReference>
<comment type="caution">
    <text evidence="6">The sequence shown here is derived from an EMBL/GenBank/DDBJ whole genome shotgun (WGS) entry which is preliminary data.</text>
</comment>
<keyword evidence="3" id="KW-0808">Transferase</keyword>
<dbReference type="STRING" id="388413.ALPR1_11850"/>
<dbReference type="Pfam" id="PF00202">
    <property type="entry name" value="Aminotran_3"/>
    <property type="match status" value="1"/>
</dbReference>
<dbReference type="InterPro" id="IPR005814">
    <property type="entry name" value="Aminotrans_3"/>
</dbReference>
<dbReference type="InterPro" id="IPR015424">
    <property type="entry name" value="PyrdxlP-dep_Trfase"/>
</dbReference>
<evidence type="ECO:0000313" key="7">
    <source>
        <dbReference type="Proteomes" id="UP000003919"/>
    </source>
</evidence>
<comment type="cofactor">
    <cofactor evidence="1">
        <name>pyridoxal 5'-phosphate</name>
        <dbReference type="ChEBI" id="CHEBI:597326"/>
    </cofactor>
</comment>
<dbReference type="InterPro" id="IPR050103">
    <property type="entry name" value="Class-III_PLP-dep_AT"/>
</dbReference>
<dbReference type="FunFam" id="3.40.640.10:FF:000004">
    <property type="entry name" value="Acetylornithine aminotransferase"/>
    <property type="match status" value="1"/>
</dbReference>
<evidence type="ECO:0000256" key="2">
    <source>
        <dbReference type="ARBA" id="ARBA00022576"/>
    </source>
</evidence>
<dbReference type="CDD" id="cd00610">
    <property type="entry name" value="OAT_like"/>
    <property type="match status" value="1"/>
</dbReference>
<dbReference type="Proteomes" id="UP000003919">
    <property type="component" value="Unassembled WGS sequence"/>
</dbReference>
<dbReference type="GO" id="GO:0030170">
    <property type="term" value="F:pyridoxal phosphate binding"/>
    <property type="evidence" value="ECO:0007669"/>
    <property type="project" value="InterPro"/>
</dbReference>
<evidence type="ECO:0000256" key="3">
    <source>
        <dbReference type="ARBA" id="ARBA00022679"/>
    </source>
</evidence>
<dbReference type="GO" id="GO:0042802">
    <property type="term" value="F:identical protein binding"/>
    <property type="evidence" value="ECO:0007669"/>
    <property type="project" value="TreeGrafter"/>
</dbReference>
<evidence type="ECO:0000256" key="1">
    <source>
        <dbReference type="ARBA" id="ARBA00001933"/>
    </source>
</evidence>
<proteinExistence type="inferred from homology"/>
<comment type="similarity">
    <text evidence="5">Belongs to the class-III pyridoxal-phosphate-dependent aminotransferase family.</text>
</comment>
<dbReference type="OrthoDB" id="9801052at2"/>
<dbReference type="InterPro" id="IPR015421">
    <property type="entry name" value="PyrdxlP-dep_Trfase_major"/>
</dbReference>
<organism evidence="6 7">
    <name type="scientific">Algoriphagus machipongonensis</name>
    <dbReference type="NCBI Taxonomy" id="388413"/>
    <lineage>
        <taxon>Bacteria</taxon>
        <taxon>Pseudomonadati</taxon>
        <taxon>Bacteroidota</taxon>
        <taxon>Cytophagia</taxon>
        <taxon>Cytophagales</taxon>
        <taxon>Cyclobacteriaceae</taxon>
        <taxon>Algoriphagus</taxon>
    </lineage>
</organism>
<evidence type="ECO:0000313" key="6">
    <source>
        <dbReference type="EMBL" id="EAZ82909.1"/>
    </source>
</evidence>
<keyword evidence="4 5" id="KW-0663">Pyridoxal phosphate</keyword>
<dbReference type="PIRSF" id="PIRSF000521">
    <property type="entry name" value="Transaminase_4ab_Lys_Orn"/>
    <property type="match status" value="1"/>
</dbReference>
<name>A3HSU1_9BACT</name>
<reference evidence="6 7" key="1">
    <citation type="journal article" date="2011" name="J. Bacteriol.">
        <title>Complete genome sequence of Algoriphagus sp. PR1, bacterial prey of a colony-forming choanoflagellate.</title>
        <authorList>
            <person name="Alegado R.A."/>
            <person name="Ferriera S."/>
            <person name="Nusbaum C."/>
            <person name="Young S.K."/>
            <person name="Zeng Q."/>
            <person name="Imamovic A."/>
            <person name="Fairclough S.R."/>
            <person name="King N."/>
        </authorList>
    </citation>
    <scope>NUCLEOTIDE SEQUENCE [LARGE SCALE GENOMIC DNA]</scope>
    <source>
        <strain evidence="6 7">PR1</strain>
    </source>
</reference>
<evidence type="ECO:0000256" key="5">
    <source>
        <dbReference type="RuleBase" id="RU003560"/>
    </source>
</evidence>
<dbReference type="EMBL" id="AAXU02000001">
    <property type="protein sequence ID" value="EAZ82909.1"/>
    <property type="molecule type" value="Genomic_DNA"/>
</dbReference>
<dbReference type="SUPFAM" id="SSF53383">
    <property type="entry name" value="PLP-dependent transferases"/>
    <property type="match status" value="1"/>
</dbReference>
<accession>A3HSU1</accession>
<keyword evidence="7" id="KW-1185">Reference proteome</keyword>
<dbReference type="Gene3D" id="3.90.1150.10">
    <property type="entry name" value="Aspartate Aminotransferase, domain 1"/>
    <property type="match status" value="1"/>
</dbReference>
<dbReference type="GO" id="GO:0008483">
    <property type="term" value="F:transaminase activity"/>
    <property type="evidence" value="ECO:0007669"/>
    <property type="project" value="UniProtKB-KW"/>
</dbReference>